<reference evidence="15" key="1">
    <citation type="submission" date="2022-12" db="EMBL/GenBank/DDBJ databases">
        <title>Paraconexibacter alkalitolerans sp. nov. and Baekduia alba sp. nov., isolated from soil and emended description of the genera Paraconexibacter (Chun et al., 2020) and Baekduia (An et al., 2020).</title>
        <authorList>
            <person name="Vieira S."/>
            <person name="Huber K.J."/>
            <person name="Geppert A."/>
            <person name="Wolf J."/>
            <person name="Neumann-Schaal M."/>
            <person name="Muesken M."/>
            <person name="Overmann J."/>
        </authorList>
    </citation>
    <scope>NUCLEOTIDE SEQUENCE</scope>
    <source>
        <strain evidence="15">AEG42_29</strain>
    </source>
</reference>
<keyword evidence="5 12" id="KW-0436">Ligase</keyword>
<dbReference type="Pfam" id="PF02769">
    <property type="entry name" value="AIRS_C"/>
    <property type="match status" value="1"/>
</dbReference>
<dbReference type="SUPFAM" id="SSF55326">
    <property type="entry name" value="PurM N-terminal domain-like"/>
    <property type="match status" value="1"/>
</dbReference>
<sequence>MSESYAAAGVDTTQADEGVGALVRVLSTIELDRPSASVLPSGHYASVLRVAPNLGIAFSTDGVGSKLVLAEQADRLETVGIDCIAMNVNDIICVGAEPIAMVDYLAVEQADATALGRIAEGLKVGAQQANIEIPGGELAVIPELIRGHPSPHGFDLCGTAFGTVALDAVITGADAQPGDAIIGLPASGPHSNGYTLARHALLDDSPTHPALDVHATPAELGGASILDALLEPTVIYVRAIMDLIRSDVPVHGLAHLTGGGLTNLLRLGNGRLGWTIDAPLPVTPIFGLIQEHGSVSVAEMWEVFNMGCGFVCVVPADRADDAVAGLEKFHPGAAVIGTVTDAGGTVTVPSLGITGDKSGLRAG</sequence>
<evidence type="ECO:0000256" key="9">
    <source>
        <dbReference type="ARBA" id="ARBA00032931"/>
    </source>
</evidence>
<dbReference type="GO" id="GO:0004637">
    <property type="term" value="F:phosphoribosylamine-glycine ligase activity"/>
    <property type="evidence" value="ECO:0007669"/>
    <property type="project" value="TreeGrafter"/>
</dbReference>
<evidence type="ECO:0000256" key="12">
    <source>
        <dbReference type="HAMAP-Rule" id="MF_00741"/>
    </source>
</evidence>
<dbReference type="GO" id="GO:0004641">
    <property type="term" value="F:phosphoribosylformylglycinamidine cyclo-ligase activity"/>
    <property type="evidence" value="ECO:0007669"/>
    <property type="project" value="UniProtKB-UniRule"/>
</dbReference>
<evidence type="ECO:0000313" key="15">
    <source>
        <dbReference type="EMBL" id="XAY03277.1"/>
    </source>
</evidence>
<dbReference type="KEGG" id="parq:DSM112329_00089"/>
<dbReference type="GO" id="GO:0006189">
    <property type="term" value="P:'de novo' IMP biosynthetic process"/>
    <property type="evidence" value="ECO:0007669"/>
    <property type="project" value="UniProtKB-UniRule"/>
</dbReference>
<evidence type="ECO:0000256" key="8">
    <source>
        <dbReference type="ARBA" id="ARBA00031908"/>
    </source>
</evidence>
<dbReference type="RefSeq" id="WP_354699831.1">
    <property type="nucleotide sequence ID" value="NZ_CP114014.1"/>
</dbReference>
<keyword evidence="6 12" id="KW-0547">Nucleotide-binding</keyword>
<organism evidence="15">
    <name type="scientific">Paraconexibacter sp. AEG42_29</name>
    <dbReference type="NCBI Taxonomy" id="2997339"/>
    <lineage>
        <taxon>Bacteria</taxon>
        <taxon>Bacillati</taxon>
        <taxon>Actinomycetota</taxon>
        <taxon>Thermoleophilia</taxon>
        <taxon>Solirubrobacterales</taxon>
        <taxon>Paraconexibacteraceae</taxon>
        <taxon>Paraconexibacter</taxon>
    </lineage>
</organism>
<comment type="catalytic activity">
    <reaction evidence="11 12">
        <text>2-formamido-N(1)-(5-O-phospho-beta-D-ribosyl)acetamidine + ATP = 5-amino-1-(5-phospho-beta-D-ribosyl)imidazole + ADP + phosphate + H(+)</text>
        <dbReference type="Rhea" id="RHEA:23032"/>
        <dbReference type="ChEBI" id="CHEBI:15378"/>
        <dbReference type="ChEBI" id="CHEBI:30616"/>
        <dbReference type="ChEBI" id="CHEBI:43474"/>
        <dbReference type="ChEBI" id="CHEBI:137981"/>
        <dbReference type="ChEBI" id="CHEBI:147287"/>
        <dbReference type="ChEBI" id="CHEBI:456216"/>
        <dbReference type="EC" id="6.3.3.1"/>
    </reaction>
</comment>
<name>A0AAU7AP51_9ACTN</name>
<dbReference type="EMBL" id="CP114014">
    <property type="protein sequence ID" value="XAY03277.1"/>
    <property type="molecule type" value="Genomic_DNA"/>
</dbReference>
<dbReference type="Pfam" id="PF00586">
    <property type="entry name" value="AIRS"/>
    <property type="match status" value="1"/>
</dbReference>
<gene>
    <name evidence="12 15" type="primary">purM</name>
    <name evidence="15" type="ORF">DSM112329_00089</name>
</gene>
<evidence type="ECO:0000256" key="6">
    <source>
        <dbReference type="ARBA" id="ARBA00022741"/>
    </source>
</evidence>
<evidence type="ECO:0000256" key="2">
    <source>
        <dbReference type="ARBA" id="ARBA00010280"/>
    </source>
</evidence>
<proteinExistence type="inferred from homology"/>
<dbReference type="PANTHER" id="PTHR10520">
    <property type="entry name" value="TRIFUNCTIONAL PURINE BIOSYNTHETIC PROTEIN ADENOSINE-3-RELATED"/>
    <property type="match status" value="1"/>
</dbReference>
<dbReference type="InterPro" id="IPR010918">
    <property type="entry name" value="PurM-like_C_dom"/>
</dbReference>
<keyword evidence="7 12" id="KW-0067">ATP-binding</keyword>
<dbReference type="PANTHER" id="PTHR10520:SF12">
    <property type="entry name" value="TRIFUNCTIONAL PURINE BIOSYNTHETIC PROTEIN ADENOSINE-3"/>
    <property type="match status" value="1"/>
</dbReference>
<dbReference type="InterPro" id="IPR004733">
    <property type="entry name" value="PurM_cligase"/>
</dbReference>
<dbReference type="InterPro" id="IPR036676">
    <property type="entry name" value="PurM-like_C_sf"/>
</dbReference>
<feature type="domain" description="PurM-like N-terminal" evidence="13">
    <location>
        <begin position="43"/>
        <end position="164"/>
    </location>
</feature>
<evidence type="ECO:0000256" key="3">
    <source>
        <dbReference type="ARBA" id="ARBA00013047"/>
    </source>
</evidence>
<dbReference type="GO" id="GO:0005829">
    <property type="term" value="C:cytosol"/>
    <property type="evidence" value="ECO:0007669"/>
    <property type="project" value="TreeGrafter"/>
</dbReference>
<accession>A0AAU7AP51</accession>
<dbReference type="EC" id="6.3.3.1" evidence="3 12"/>
<dbReference type="CDD" id="cd02196">
    <property type="entry name" value="PurM"/>
    <property type="match status" value="1"/>
</dbReference>
<dbReference type="GO" id="GO:0005524">
    <property type="term" value="F:ATP binding"/>
    <property type="evidence" value="ECO:0007669"/>
    <property type="project" value="UniProtKB-KW"/>
</dbReference>
<comment type="similarity">
    <text evidence="2 12">Belongs to the AIR synthase family.</text>
</comment>
<dbReference type="NCBIfam" id="TIGR00878">
    <property type="entry name" value="purM"/>
    <property type="match status" value="1"/>
</dbReference>
<dbReference type="InterPro" id="IPR036921">
    <property type="entry name" value="PurM-like_N_sf"/>
</dbReference>
<dbReference type="GO" id="GO:0046084">
    <property type="term" value="P:adenine biosynthetic process"/>
    <property type="evidence" value="ECO:0007669"/>
    <property type="project" value="TreeGrafter"/>
</dbReference>
<evidence type="ECO:0000256" key="10">
    <source>
        <dbReference type="ARBA" id="ARBA00033093"/>
    </source>
</evidence>
<dbReference type="Gene3D" id="3.30.1330.10">
    <property type="entry name" value="PurM-like, N-terminal domain"/>
    <property type="match status" value="1"/>
</dbReference>
<dbReference type="AlphaFoldDB" id="A0AAU7AP51"/>
<comment type="pathway">
    <text evidence="1 12">Purine metabolism; IMP biosynthesis via de novo pathway; 5-amino-1-(5-phospho-D-ribosyl)imidazole from N(2)-formyl-N(1)-(5-phospho-D-ribosyl)glycinamide: step 2/2.</text>
</comment>
<dbReference type="Gene3D" id="3.90.650.10">
    <property type="entry name" value="PurM-like C-terminal domain"/>
    <property type="match status" value="1"/>
</dbReference>
<feature type="domain" description="PurM-like C-terminal" evidence="14">
    <location>
        <begin position="176"/>
        <end position="345"/>
    </location>
</feature>
<evidence type="ECO:0000259" key="13">
    <source>
        <dbReference type="Pfam" id="PF00586"/>
    </source>
</evidence>
<keyword evidence="12" id="KW-0658">Purine biosynthesis</keyword>
<dbReference type="InterPro" id="IPR016188">
    <property type="entry name" value="PurM-like_N"/>
</dbReference>
<evidence type="ECO:0000259" key="14">
    <source>
        <dbReference type="Pfam" id="PF02769"/>
    </source>
</evidence>
<dbReference type="HAMAP" id="MF_00741">
    <property type="entry name" value="AIRS"/>
    <property type="match status" value="1"/>
</dbReference>
<evidence type="ECO:0000256" key="5">
    <source>
        <dbReference type="ARBA" id="ARBA00022598"/>
    </source>
</evidence>
<evidence type="ECO:0000256" key="1">
    <source>
        <dbReference type="ARBA" id="ARBA00004686"/>
    </source>
</evidence>
<comment type="subcellular location">
    <subcellularLocation>
        <location evidence="12">Cytoplasm</location>
    </subcellularLocation>
</comment>
<protein>
    <recommendedName>
        <fullName evidence="4 12">Phosphoribosylformylglycinamidine cyclo-ligase</fullName>
        <ecNumber evidence="3 12">6.3.3.1</ecNumber>
    </recommendedName>
    <alternativeName>
        <fullName evidence="9 12">AIR synthase</fullName>
    </alternativeName>
    <alternativeName>
        <fullName evidence="10 12">AIRS</fullName>
    </alternativeName>
    <alternativeName>
        <fullName evidence="8 12">Phosphoribosyl-aminoimidazole synthetase</fullName>
    </alternativeName>
</protein>
<evidence type="ECO:0000256" key="11">
    <source>
        <dbReference type="ARBA" id="ARBA00049057"/>
    </source>
</evidence>
<evidence type="ECO:0000256" key="7">
    <source>
        <dbReference type="ARBA" id="ARBA00022840"/>
    </source>
</evidence>
<evidence type="ECO:0000256" key="4">
    <source>
        <dbReference type="ARBA" id="ARBA00020367"/>
    </source>
</evidence>
<keyword evidence="12" id="KW-0963">Cytoplasm</keyword>
<dbReference type="SUPFAM" id="SSF56042">
    <property type="entry name" value="PurM C-terminal domain-like"/>
    <property type="match status" value="1"/>
</dbReference>